<reference evidence="11" key="1">
    <citation type="journal article" date="2021" name="Proc. Natl. Acad. Sci. U.S.A.">
        <title>A Catalog of Tens of Thousands of Viruses from Human Metagenomes Reveals Hidden Associations with Chronic Diseases.</title>
        <authorList>
            <person name="Tisza M.J."/>
            <person name="Buck C.B."/>
        </authorList>
    </citation>
    <scope>NUCLEOTIDE SEQUENCE</scope>
    <source>
        <strain evidence="11">CtVfb8</strain>
    </source>
</reference>
<keyword evidence="3" id="KW-1244">Viral short tail ejection system</keyword>
<dbReference type="GO" id="GO:0044423">
    <property type="term" value="C:virion component"/>
    <property type="evidence" value="ECO:0007669"/>
    <property type="project" value="UniProtKB-KW"/>
</dbReference>
<evidence type="ECO:0000256" key="7">
    <source>
        <dbReference type="ARBA" id="ARBA00022950"/>
    </source>
</evidence>
<evidence type="ECO:0000256" key="9">
    <source>
        <dbReference type="ARBA" id="ARBA00023219"/>
    </source>
</evidence>
<evidence type="ECO:0000256" key="8">
    <source>
        <dbReference type="ARBA" id="ARBA00023009"/>
    </source>
</evidence>
<name>A0A8S5V377_9CAUD</name>
<dbReference type="InterPro" id="IPR020991">
    <property type="entry name" value="Connector_podovirus"/>
</dbReference>
<evidence type="ECO:0000256" key="4">
    <source>
        <dbReference type="ARBA" id="ARBA00022595"/>
    </source>
</evidence>
<proteinExistence type="predicted"/>
<dbReference type="Pfam" id="PF12236">
    <property type="entry name" value="Head-tail_con"/>
    <property type="match status" value="1"/>
</dbReference>
<evidence type="ECO:0000256" key="6">
    <source>
        <dbReference type="ARBA" id="ARBA00022844"/>
    </source>
</evidence>
<dbReference type="GO" id="GO:0099002">
    <property type="term" value="P:symbiont genome ejection through host cell envelope, short tail mechanism"/>
    <property type="evidence" value="ECO:0007669"/>
    <property type="project" value="UniProtKB-KW"/>
</dbReference>
<keyword evidence="9" id="KW-0231">Viral genome packaging</keyword>
<evidence type="ECO:0000256" key="2">
    <source>
        <dbReference type="ARBA" id="ARBA00004328"/>
    </source>
</evidence>
<keyword evidence="8" id="KW-1171">Viral genome ejection through host cell envelope</keyword>
<evidence type="ECO:0000256" key="3">
    <source>
        <dbReference type="ARBA" id="ARBA00022470"/>
    </source>
</evidence>
<keyword evidence="5" id="KW-1188">Viral release from host cell</keyword>
<evidence type="ECO:0000256" key="5">
    <source>
        <dbReference type="ARBA" id="ARBA00022612"/>
    </source>
</evidence>
<sequence>MAQELEDTLGGVYSLLSQELQLPLVSCIFNQMQSNGSLPTISEQFATIEPTVITGVDALGRGHDFANLSQALQVLAQFPDIMQMINQQNLAMRIFTSAQIDATGLVKSPEQVAQEQQAMMEQYAAQQGVDAQAQMAIDNNKAQQEQGV</sequence>
<comment type="subcellular location">
    <subcellularLocation>
        <location evidence="2">Virion</location>
    </subcellularLocation>
</comment>
<evidence type="ECO:0000256" key="1">
    <source>
        <dbReference type="ARBA" id="ARBA00003421"/>
    </source>
</evidence>
<evidence type="ECO:0000313" key="11">
    <source>
        <dbReference type="EMBL" id="DAG01216.1"/>
    </source>
</evidence>
<protein>
    <submittedName>
        <fullName evidence="11">Head to tail joining protein</fullName>
    </submittedName>
</protein>
<organism evidence="11">
    <name type="scientific">Caudovirales sp. ctVfb8</name>
    <dbReference type="NCBI Taxonomy" id="2825766"/>
    <lineage>
        <taxon>Viruses</taxon>
        <taxon>Duplodnaviria</taxon>
        <taxon>Heunggongvirae</taxon>
        <taxon>Uroviricota</taxon>
        <taxon>Caudoviricetes</taxon>
    </lineage>
</organism>
<keyword evidence="6" id="KW-0946">Virion</keyword>
<accession>A0A8S5V377</accession>
<keyword evidence="7" id="KW-0118">Viral capsid assembly</keyword>
<comment type="function">
    <text evidence="1">Forms the portal vertex of the capsid. This portal plays critical roles in head assembly, genome packaging, neck/tail attachment, and genome ejection. The portal protein multimerizes as a single ring-shaped homododecamer arranged around a central channel.</text>
</comment>
<keyword evidence="10" id="KW-1160">Virus entry into host cell</keyword>
<dbReference type="EMBL" id="BK016189">
    <property type="protein sequence ID" value="DAG01216.1"/>
    <property type="molecule type" value="Genomic_DNA"/>
</dbReference>
<evidence type="ECO:0000256" key="10">
    <source>
        <dbReference type="ARBA" id="ARBA00023296"/>
    </source>
</evidence>
<keyword evidence="4" id="KW-1162">Viral penetration into host cytoplasm</keyword>